<evidence type="ECO:0000313" key="4">
    <source>
        <dbReference type="Proteomes" id="UP000287247"/>
    </source>
</evidence>
<feature type="region of interest" description="Disordered" evidence="1">
    <location>
        <begin position="41"/>
        <end position="103"/>
    </location>
</feature>
<reference evidence="4" key="1">
    <citation type="submission" date="2017-05" db="EMBL/GenBank/DDBJ databases">
        <title>Physiological properties and genetic analysis related to exopolysaccharide production of fresh-water unicellular cyanobacterium Aphanothece sacrum, Suizenji Nori, that has been cultured as a food source in Japan.</title>
        <authorList>
            <person name="Kanesaki Y."/>
            <person name="Yoshikawa S."/>
            <person name="Ohki K."/>
        </authorList>
    </citation>
    <scope>NUCLEOTIDE SEQUENCE [LARGE SCALE GENOMIC DNA]</scope>
    <source>
        <strain evidence="4">FPU1</strain>
    </source>
</reference>
<dbReference type="AlphaFoldDB" id="A0A401IHH1"/>
<evidence type="ECO:0000313" key="3">
    <source>
        <dbReference type="EMBL" id="GBF80718.1"/>
    </source>
</evidence>
<proteinExistence type="predicted"/>
<dbReference type="InterPro" id="IPR003646">
    <property type="entry name" value="SH3-like_bac-type"/>
</dbReference>
<accession>A0A401IHH1</accession>
<name>A0A401IHH1_APHSA</name>
<keyword evidence="4" id="KW-1185">Reference proteome</keyword>
<feature type="domain" description="SH3b" evidence="2">
    <location>
        <begin position="112"/>
        <end position="165"/>
    </location>
</feature>
<feature type="compositionally biased region" description="Basic and acidic residues" evidence="1">
    <location>
        <begin position="45"/>
        <end position="61"/>
    </location>
</feature>
<dbReference type="EMBL" id="BDQK01000013">
    <property type="protein sequence ID" value="GBF80718.1"/>
    <property type="molecule type" value="Genomic_DNA"/>
</dbReference>
<comment type="caution">
    <text evidence="3">The sequence shown here is derived from an EMBL/GenBank/DDBJ whole genome shotgun (WGS) entry which is preliminary data.</text>
</comment>
<organism evidence="3 4">
    <name type="scientific">Aphanothece sacrum FPU1</name>
    <dbReference type="NCBI Taxonomy" id="1920663"/>
    <lineage>
        <taxon>Bacteria</taxon>
        <taxon>Bacillati</taxon>
        <taxon>Cyanobacteriota</taxon>
        <taxon>Cyanophyceae</taxon>
        <taxon>Oscillatoriophycideae</taxon>
        <taxon>Chroococcales</taxon>
        <taxon>Aphanothecaceae</taxon>
        <taxon>Aphanothece</taxon>
    </lineage>
</organism>
<evidence type="ECO:0000256" key="1">
    <source>
        <dbReference type="SAM" id="MobiDB-lite"/>
    </source>
</evidence>
<dbReference type="Gene3D" id="2.30.30.40">
    <property type="entry name" value="SH3 Domains"/>
    <property type="match status" value="1"/>
</dbReference>
<protein>
    <recommendedName>
        <fullName evidence="2">SH3b domain-containing protein</fullName>
    </recommendedName>
</protein>
<evidence type="ECO:0000259" key="2">
    <source>
        <dbReference type="Pfam" id="PF08239"/>
    </source>
</evidence>
<gene>
    <name evidence="3" type="ORF">AsFPU1_2122</name>
</gene>
<dbReference type="Proteomes" id="UP000287247">
    <property type="component" value="Unassembled WGS sequence"/>
</dbReference>
<dbReference type="RefSeq" id="WP_124970368.1">
    <property type="nucleotide sequence ID" value="NZ_BDQK01000013.1"/>
</dbReference>
<feature type="compositionally biased region" description="Basic and acidic residues" evidence="1">
    <location>
        <begin position="75"/>
        <end position="99"/>
    </location>
</feature>
<sequence length="169" mass="18432">MNRLSSLFQFILGFFLGVILLVSGTTALAYVVLYRMSSTPPKPTFAEEKPKPKVTAKDESKTTPQVAKTPVQEVPKQEVAAKEPEPSPEVKEEETEKLPDGAYKATVNWSTGLSLRAEPGQEAERIGGVDYNTELIILSTSPDGNWQKVRVAGGSQEGWIKAGNVQKVE</sequence>
<dbReference type="Pfam" id="PF08239">
    <property type="entry name" value="SH3_3"/>
    <property type="match status" value="1"/>
</dbReference>
<dbReference type="OrthoDB" id="573524at2"/>